<dbReference type="InterPro" id="IPR006860">
    <property type="entry name" value="FecR"/>
</dbReference>
<proteinExistence type="predicted"/>
<dbReference type="STRING" id="151894.SAMN04488524_2026"/>
<keyword evidence="1" id="KW-0472">Membrane</keyword>
<dbReference type="RefSeq" id="WP_084238190.1">
    <property type="nucleotide sequence ID" value="NZ_FWXT01000001.1"/>
</dbReference>
<dbReference type="PIRSF" id="PIRSF018266">
    <property type="entry name" value="FecR"/>
    <property type="match status" value="1"/>
</dbReference>
<dbReference type="OrthoDB" id="1099963at2"/>
<organism evidence="4 5">
    <name type="scientific">Pedobacter africanus</name>
    <dbReference type="NCBI Taxonomy" id="151894"/>
    <lineage>
        <taxon>Bacteria</taxon>
        <taxon>Pseudomonadati</taxon>
        <taxon>Bacteroidota</taxon>
        <taxon>Sphingobacteriia</taxon>
        <taxon>Sphingobacteriales</taxon>
        <taxon>Sphingobacteriaceae</taxon>
        <taxon>Pedobacter</taxon>
    </lineage>
</organism>
<feature type="domain" description="FecR protein" evidence="2">
    <location>
        <begin position="169"/>
        <end position="263"/>
    </location>
</feature>
<evidence type="ECO:0000313" key="4">
    <source>
        <dbReference type="EMBL" id="SMC68944.1"/>
    </source>
</evidence>
<dbReference type="Gene3D" id="3.55.50.30">
    <property type="match status" value="1"/>
</dbReference>
<dbReference type="InterPro" id="IPR032508">
    <property type="entry name" value="FecR_C"/>
</dbReference>
<keyword evidence="5" id="KW-1185">Reference proteome</keyword>
<gene>
    <name evidence="4" type="ORF">SAMN04488524_2026</name>
</gene>
<dbReference type="FunFam" id="2.60.120.1440:FF:000001">
    <property type="entry name" value="Putative anti-sigma factor"/>
    <property type="match status" value="1"/>
</dbReference>
<dbReference type="EMBL" id="FWXT01000001">
    <property type="protein sequence ID" value="SMC68944.1"/>
    <property type="molecule type" value="Genomic_DNA"/>
</dbReference>
<protein>
    <submittedName>
        <fullName evidence="4">FecR family protein</fullName>
    </submittedName>
</protein>
<dbReference type="Pfam" id="PF16344">
    <property type="entry name" value="FecR_C"/>
    <property type="match status" value="1"/>
</dbReference>
<keyword evidence="1" id="KW-0812">Transmembrane</keyword>
<evidence type="ECO:0000259" key="3">
    <source>
        <dbReference type="Pfam" id="PF16344"/>
    </source>
</evidence>
<feature type="domain" description="Protein FecR C-terminal" evidence="3">
    <location>
        <begin position="306"/>
        <end position="374"/>
    </location>
</feature>
<reference evidence="5" key="1">
    <citation type="submission" date="2017-04" db="EMBL/GenBank/DDBJ databases">
        <authorList>
            <person name="Varghese N."/>
            <person name="Submissions S."/>
        </authorList>
    </citation>
    <scope>NUCLEOTIDE SEQUENCE [LARGE SCALE GENOMIC DNA]</scope>
    <source>
        <strain evidence="5">DSM 12126</strain>
    </source>
</reference>
<feature type="transmembrane region" description="Helical" evidence="1">
    <location>
        <begin position="74"/>
        <end position="93"/>
    </location>
</feature>
<sequence length="376" mass="41636">MNKEQAKAIIERYNLGQASAREKAWLDNWYLQESKKHEFSAKELNFLGLKEEIWQATKELSGLATRPAPKRLRLWPGFAAAIALIVFGLYFYIEASKPRLRDMAKASHIVPGMNKATITLANGKVIALSEAKNGVVVGEDLKYDDGSPLSGLQPSLPRGARGDNAVLALTTPRGGTYQITLSDGTKVWLNAASSLHYPAVFNGAERKVQLKGEAYFEVAKNPKAPFRVESNGQVTEVLGTHFNINAYQDEPGTTTTLLEGSVRVLKPNSDREVLLKPGQQASPAANGGFKVSKVNPEQYVAWKDGKFIFANANIESIMRQVARWYNVEIEYKGSPSKEKFGGRTSRFANIAELLEILELTDHVQFKIEGRRIIVMP</sequence>
<name>A0A1W2B7X6_9SPHI</name>
<accession>A0A1W2B7X6</accession>
<evidence type="ECO:0000259" key="2">
    <source>
        <dbReference type="Pfam" id="PF04773"/>
    </source>
</evidence>
<evidence type="ECO:0000256" key="1">
    <source>
        <dbReference type="SAM" id="Phobius"/>
    </source>
</evidence>
<dbReference type="PANTHER" id="PTHR30273:SF2">
    <property type="entry name" value="PROTEIN FECR"/>
    <property type="match status" value="1"/>
</dbReference>
<dbReference type="Proteomes" id="UP000192756">
    <property type="component" value="Unassembled WGS sequence"/>
</dbReference>
<evidence type="ECO:0000313" key="5">
    <source>
        <dbReference type="Proteomes" id="UP000192756"/>
    </source>
</evidence>
<keyword evidence="1" id="KW-1133">Transmembrane helix</keyword>
<dbReference type="InterPro" id="IPR012373">
    <property type="entry name" value="Ferrdict_sens_TM"/>
</dbReference>
<dbReference type="Gene3D" id="2.60.120.1440">
    <property type="match status" value="1"/>
</dbReference>
<dbReference type="AlphaFoldDB" id="A0A1W2B7X6"/>
<dbReference type="GO" id="GO:0016989">
    <property type="term" value="F:sigma factor antagonist activity"/>
    <property type="evidence" value="ECO:0007669"/>
    <property type="project" value="TreeGrafter"/>
</dbReference>
<dbReference type="Pfam" id="PF04773">
    <property type="entry name" value="FecR"/>
    <property type="match status" value="1"/>
</dbReference>
<dbReference type="PANTHER" id="PTHR30273">
    <property type="entry name" value="PERIPLASMIC SIGNAL SENSOR AND SIGMA FACTOR ACTIVATOR FECR-RELATED"/>
    <property type="match status" value="1"/>
</dbReference>